<evidence type="ECO:0000256" key="3">
    <source>
        <dbReference type="ARBA" id="ARBA00023002"/>
    </source>
</evidence>
<comment type="similarity">
    <text evidence="1 4">Belongs to the short-chain dehydrogenases/reductases (SDR) family.</text>
</comment>
<name>A0A2T9Y6U5_9FUNG</name>
<gene>
    <name evidence="5" type="ORF">BB559_005760</name>
</gene>
<keyword evidence="3" id="KW-0560">Oxidoreductase</keyword>
<dbReference type="Proteomes" id="UP000245699">
    <property type="component" value="Unassembled WGS sequence"/>
</dbReference>
<dbReference type="PRINTS" id="PR00081">
    <property type="entry name" value="GDHRDH"/>
</dbReference>
<comment type="caution">
    <text evidence="5">The sequence shown here is derived from an EMBL/GenBank/DDBJ whole genome shotgun (WGS) entry which is preliminary data.</text>
</comment>
<dbReference type="OrthoDB" id="6251714at2759"/>
<evidence type="ECO:0000313" key="6">
    <source>
        <dbReference type="Proteomes" id="UP000245699"/>
    </source>
</evidence>
<protein>
    <submittedName>
        <fullName evidence="5">Uncharacterized protein</fullName>
    </submittedName>
</protein>
<dbReference type="InterPro" id="IPR020904">
    <property type="entry name" value="Sc_DH/Rdtase_CS"/>
</dbReference>
<dbReference type="InterPro" id="IPR002347">
    <property type="entry name" value="SDR_fam"/>
</dbReference>
<dbReference type="Pfam" id="PF00106">
    <property type="entry name" value="adh_short"/>
    <property type="match status" value="1"/>
</dbReference>
<dbReference type="STRING" id="61424.A0A2T9Y6U5"/>
<evidence type="ECO:0000256" key="2">
    <source>
        <dbReference type="ARBA" id="ARBA00022857"/>
    </source>
</evidence>
<keyword evidence="2" id="KW-0521">NADP</keyword>
<evidence type="ECO:0000313" key="5">
    <source>
        <dbReference type="EMBL" id="PVU88036.1"/>
    </source>
</evidence>
<dbReference type="PRINTS" id="PR00080">
    <property type="entry name" value="SDRFAMILY"/>
</dbReference>
<keyword evidence="6" id="KW-1185">Reference proteome</keyword>
<dbReference type="PANTHER" id="PTHR42901">
    <property type="entry name" value="ALCOHOL DEHYDROGENASE"/>
    <property type="match status" value="1"/>
</dbReference>
<dbReference type="GO" id="GO:0016616">
    <property type="term" value="F:oxidoreductase activity, acting on the CH-OH group of donors, NAD or NADP as acceptor"/>
    <property type="evidence" value="ECO:0007669"/>
    <property type="project" value="UniProtKB-ARBA"/>
</dbReference>
<dbReference type="PANTHER" id="PTHR42901:SF1">
    <property type="entry name" value="ALCOHOL DEHYDROGENASE"/>
    <property type="match status" value="1"/>
</dbReference>
<sequence length="297" mass="32418">MQNLFVGNLSKKSLKRLSFLNLPKTIQHSRFYSSNPDTIYSRLNKKTVFITGATSGIGKACAWNFANAGANLIVTGRRFERLEELSSQIKEKNPSVEIHCSKLDVRDKQNIDAVVKGLPKDLAEVDILVNNAGLVVGLEPLEIISSEDIDTMMDTNVKGLVYCTQALLPSLKLTNGHIVNIGSIAGIEAYQNGSIYCASKHAVRAITQSLRHELMSTGVKITEVDPGMVETEFSVVRFRGDEGKAKNVYKGIKPLSAQDIAEIVVFATSRASHVEIANLTVFPHGQASATQSFRKGL</sequence>
<evidence type="ECO:0000256" key="4">
    <source>
        <dbReference type="RuleBase" id="RU000363"/>
    </source>
</evidence>
<dbReference type="SUPFAM" id="SSF51735">
    <property type="entry name" value="NAD(P)-binding Rossmann-fold domains"/>
    <property type="match status" value="1"/>
</dbReference>
<organism evidence="5 6">
    <name type="scientific">Furculomyces boomerangus</name>
    <dbReference type="NCBI Taxonomy" id="61424"/>
    <lineage>
        <taxon>Eukaryota</taxon>
        <taxon>Fungi</taxon>
        <taxon>Fungi incertae sedis</taxon>
        <taxon>Zoopagomycota</taxon>
        <taxon>Kickxellomycotina</taxon>
        <taxon>Harpellomycetes</taxon>
        <taxon>Harpellales</taxon>
        <taxon>Harpellaceae</taxon>
        <taxon>Furculomyces</taxon>
    </lineage>
</organism>
<proteinExistence type="inferred from homology"/>
<dbReference type="EMBL" id="MBFT01000666">
    <property type="protein sequence ID" value="PVU88036.1"/>
    <property type="molecule type" value="Genomic_DNA"/>
</dbReference>
<reference evidence="5 6" key="1">
    <citation type="journal article" date="2018" name="MBio">
        <title>Comparative Genomics Reveals the Core Gene Toolbox for the Fungus-Insect Symbiosis.</title>
        <authorList>
            <person name="Wang Y."/>
            <person name="Stata M."/>
            <person name="Wang W."/>
            <person name="Stajich J.E."/>
            <person name="White M.M."/>
            <person name="Moncalvo J.M."/>
        </authorList>
    </citation>
    <scope>NUCLEOTIDE SEQUENCE [LARGE SCALE GENOMIC DNA]</scope>
    <source>
        <strain evidence="5 6">AUS-77-4</strain>
    </source>
</reference>
<dbReference type="Gene3D" id="3.40.50.720">
    <property type="entry name" value="NAD(P)-binding Rossmann-like Domain"/>
    <property type="match status" value="1"/>
</dbReference>
<dbReference type="AlphaFoldDB" id="A0A2T9Y6U5"/>
<dbReference type="PROSITE" id="PS00061">
    <property type="entry name" value="ADH_SHORT"/>
    <property type="match status" value="1"/>
</dbReference>
<dbReference type="FunFam" id="3.40.50.720:FF:000047">
    <property type="entry name" value="NADP-dependent L-serine/L-allo-threonine dehydrogenase"/>
    <property type="match status" value="1"/>
</dbReference>
<dbReference type="InterPro" id="IPR036291">
    <property type="entry name" value="NAD(P)-bd_dom_sf"/>
</dbReference>
<evidence type="ECO:0000256" key="1">
    <source>
        <dbReference type="ARBA" id="ARBA00006484"/>
    </source>
</evidence>
<accession>A0A2T9Y6U5</accession>